<dbReference type="InterPro" id="IPR025748">
    <property type="entry name" value="PrcB_C_dom"/>
</dbReference>
<proteinExistence type="predicted"/>
<keyword evidence="2" id="KW-0645">Protease</keyword>
<evidence type="ECO:0000313" key="2">
    <source>
        <dbReference type="EMBL" id="MFC6095964.1"/>
    </source>
</evidence>
<protein>
    <submittedName>
        <fullName evidence="2">Protease complex subunit PrcB family protein</fullName>
    </submittedName>
</protein>
<accession>A0ABW1PK51</accession>
<comment type="caution">
    <text evidence="2">The sequence shown here is derived from an EMBL/GenBank/DDBJ whole genome shotgun (WGS) entry which is preliminary data.</text>
</comment>
<evidence type="ECO:0000259" key="1">
    <source>
        <dbReference type="Pfam" id="PF14343"/>
    </source>
</evidence>
<dbReference type="RefSeq" id="WP_379790686.1">
    <property type="nucleotide sequence ID" value="NZ_JBHSQB010000004.1"/>
</dbReference>
<dbReference type="Proteomes" id="UP001596287">
    <property type="component" value="Unassembled WGS sequence"/>
</dbReference>
<reference evidence="3" key="1">
    <citation type="journal article" date="2019" name="Int. J. Syst. Evol. Microbiol.">
        <title>The Global Catalogue of Microorganisms (GCM) 10K type strain sequencing project: providing services to taxonomists for standard genome sequencing and annotation.</title>
        <authorList>
            <consortium name="The Broad Institute Genomics Platform"/>
            <consortium name="The Broad Institute Genome Sequencing Center for Infectious Disease"/>
            <person name="Wu L."/>
            <person name="Ma J."/>
        </authorList>
    </citation>
    <scope>NUCLEOTIDE SEQUENCE [LARGE SCALE GENOMIC DNA]</scope>
    <source>
        <strain evidence="3">CCUG 49679</strain>
    </source>
</reference>
<keyword evidence="3" id="KW-1185">Reference proteome</keyword>
<feature type="domain" description="PrcB C-terminal" evidence="1">
    <location>
        <begin position="87"/>
        <end position="143"/>
    </location>
</feature>
<gene>
    <name evidence="2" type="ORF">ACFPVY_04850</name>
</gene>
<dbReference type="PROSITE" id="PS51257">
    <property type="entry name" value="PROKAR_LIPOPROTEIN"/>
    <property type="match status" value="1"/>
</dbReference>
<dbReference type="GO" id="GO:0006508">
    <property type="term" value="P:proteolysis"/>
    <property type="evidence" value="ECO:0007669"/>
    <property type="project" value="UniProtKB-KW"/>
</dbReference>
<sequence length="151" mass="16745">MKKIILVPFAILLFSCNSTKKTAESDKRPVTEQKASAKLYTVLSESDYQGKETKSFEVVKDAQSLHKLYQAVNDEQVPKVDFSKERIVALFLGQKNSGGFSIKVTDVSEKAGKIYVSVQETAPKSGEMATMAITNPYTIVKINSTKEIVFQ</sequence>
<evidence type="ECO:0000313" key="3">
    <source>
        <dbReference type="Proteomes" id="UP001596287"/>
    </source>
</evidence>
<keyword evidence="2" id="KW-0378">Hydrolase</keyword>
<organism evidence="2 3">
    <name type="scientific">Flavobacterium qiangtangense</name>
    <dbReference type="NCBI Taxonomy" id="1442595"/>
    <lineage>
        <taxon>Bacteria</taxon>
        <taxon>Pseudomonadati</taxon>
        <taxon>Bacteroidota</taxon>
        <taxon>Flavobacteriia</taxon>
        <taxon>Flavobacteriales</taxon>
        <taxon>Flavobacteriaceae</taxon>
        <taxon>Flavobacterium</taxon>
    </lineage>
</organism>
<dbReference type="EMBL" id="JBHSQB010000004">
    <property type="protein sequence ID" value="MFC6095964.1"/>
    <property type="molecule type" value="Genomic_DNA"/>
</dbReference>
<dbReference type="Pfam" id="PF14343">
    <property type="entry name" value="PrcB_C"/>
    <property type="match status" value="1"/>
</dbReference>
<dbReference type="GO" id="GO:0008233">
    <property type="term" value="F:peptidase activity"/>
    <property type="evidence" value="ECO:0007669"/>
    <property type="project" value="UniProtKB-KW"/>
</dbReference>
<name>A0ABW1PK51_9FLAO</name>